<dbReference type="AlphaFoldDB" id="A0A371PLI3"/>
<feature type="transmembrane region" description="Helical" evidence="1">
    <location>
        <begin position="6"/>
        <end position="21"/>
    </location>
</feature>
<gene>
    <name evidence="2" type="ORF">DX130_07400</name>
</gene>
<keyword evidence="1" id="KW-1133">Transmembrane helix</keyword>
<name>A0A371PLI3_9BACL</name>
<organism evidence="2 3">
    <name type="scientific">Paenibacillus paeoniae</name>
    <dbReference type="NCBI Taxonomy" id="2292705"/>
    <lineage>
        <taxon>Bacteria</taxon>
        <taxon>Bacillati</taxon>
        <taxon>Bacillota</taxon>
        <taxon>Bacilli</taxon>
        <taxon>Bacillales</taxon>
        <taxon>Paenibacillaceae</taxon>
        <taxon>Paenibacillus</taxon>
    </lineage>
</organism>
<evidence type="ECO:0000313" key="2">
    <source>
        <dbReference type="EMBL" id="REK76845.1"/>
    </source>
</evidence>
<dbReference type="OrthoDB" id="2651383at2"/>
<feature type="transmembrane region" description="Helical" evidence="1">
    <location>
        <begin position="33"/>
        <end position="51"/>
    </location>
</feature>
<keyword evidence="1" id="KW-0812">Transmembrane</keyword>
<evidence type="ECO:0000256" key="1">
    <source>
        <dbReference type="SAM" id="Phobius"/>
    </source>
</evidence>
<dbReference type="RefSeq" id="WP_116044028.1">
    <property type="nucleotide sequence ID" value="NZ_QUBQ01000001.1"/>
</dbReference>
<keyword evidence="3" id="KW-1185">Reference proteome</keyword>
<evidence type="ECO:0000313" key="3">
    <source>
        <dbReference type="Proteomes" id="UP000261905"/>
    </source>
</evidence>
<sequence length="76" mass="8794">MIHSIMIVSIIAIIAAGFELPNQIKKRWKKEVILYVLFLIAGSVLSVYALLEIQLPSPLMIPELMYKPLHRWIYQS</sequence>
<protein>
    <submittedName>
        <fullName evidence="2">Uncharacterized protein</fullName>
    </submittedName>
</protein>
<accession>A0A371PLI3</accession>
<comment type="caution">
    <text evidence="2">The sequence shown here is derived from an EMBL/GenBank/DDBJ whole genome shotgun (WGS) entry which is preliminary data.</text>
</comment>
<dbReference type="EMBL" id="QUBQ01000001">
    <property type="protein sequence ID" value="REK76845.1"/>
    <property type="molecule type" value="Genomic_DNA"/>
</dbReference>
<proteinExistence type="predicted"/>
<dbReference type="Proteomes" id="UP000261905">
    <property type="component" value="Unassembled WGS sequence"/>
</dbReference>
<keyword evidence="1" id="KW-0472">Membrane</keyword>
<reference evidence="2 3" key="1">
    <citation type="submission" date="2018-08" db="EMBL/GenBank/DDBJ databases">
        <title>Paenibacillus sp. M4BSY-1, whole genome shotgun sequence.</title>
        <authorList>
            <person name="Tuo L."/>
        </authorList>
    </citation>
    <scope>NUCLEOTIDE SEQUENCE [LARGE SCALE GENOMIC DNA]</scope>
    <source>
        <strain evidence="2 3">M4BSY-1</strain>
    </source>
</reference>